<sequence>MLVMLDITRSPILLILKMEYKTSLFILLLLSCLFLYVSPVRIPQNPCPRIFSYYKDAKGLLYGETNIPYDKATFMTLSINASLAGRFSNKVELKVQLKTALKQLMANVSTVTYNIFFPSQEIIPKITQITYNGNVFCQGPPEPLIPGTQGITNLWYSTMFQFTRIPEWNLIQEYQDPGIPESEIPVKDPDDNILDARIPVVQKMPTDTSEENNVSYGKYPSMSSLSTPTPQEVVSQLPTVVSSTSEVEKLSYKCGIPKPSIRPLILGGTDSAVGQFPWLVALMSKNYSSDKYEYKCSATLISHKHVVTAGRCVQYYRIQVLKIQDMLLVMGTNDIMNWEANGAVSRRVIKVNTHPDFMRNPNSAHADISVVTMGNQVSFSDFLIPVCLWMEDTDLYPVTNKVGTVAGYGQDEIARKNGALHVSHAMYADMKIVSQYDCILSEIGLLQITSDKTFCADGASKGPCIGDSGSGFVLHSNGVYQLRGISSYAVTRNGTCDFENKYAVFCDVAKFSKWVESCMQN</sequence>
<dbReference type="CDD" id="cd00190">
    <property type="entry name" value="Tryp_SPc"/>
    <property type="match status" value="1"/>
</dbReference>
<dbReference type="SUPFAM" id="SSF50494">
    <property type="entry name" value="Trypsin-like serine proteases"/>
    <property type="match status" value="1"/>
</dbReference>
<dbReference type="InterPro" id="IPR001254">
    <property type="entry name" value="Trypsin_dom"/>
</dbReference>
<protein>
    <recommendedName>
        <fullName evidence="1">Peptidase S1 domain-containing protein</fullName>
    </recommendedName>
</protein>
<name>A0A9P0GSZ9_PHACE</name>
<evidence type="ECO:0000313" key="2">
    <source>
        <dbReference type="EMBL" id="CAH1155306.1"/>
    </source>
</evidence>
<dbReference type="InterPro" id="IPR031986">
    <property type="entry name" value="GD_N"/>
</dbReference>
<dbReference type="InterPro" id="IPR009003">
    <property type="entry name" value="Peptidase_S1_PA"/>
</dbReference>
<dbReference type="InterPro" id="IPR043504">
    <property type="entry name" value="Peptidase_S1_PA_chymotrypsin"/>
</dbReference>
<accession>A0A9P0GSZ9</accession>
<dbReference type="GO" id="GO:0006508">
    <property type="term" value="P:proteolysis"/>
    <property type="evidence" value="ECO:0007669"/>
    <property type="project" value="InterPro"/>
</dbReference>
<dbReference type="Pfam" id="PF00089">
    <property type="entry name" value="Trypsin"/>
    <property type="match status" value="1"/>
</dbReference>
<reference evidence="2" key="2">
    <citation type="submission" date="2022-10" db="EMBL/GenBank/DDBJ databases">
        <authorList>
            <consortium name="ENA_rothamsted_submissions"/>
            <consortium name="culmorum"/>
            <person name="King R."/>
        </authorList>
    </citation>
    <scope>NUCLEOTIDE SEQUENCE</scope>
</reference>
<dbReference type="Gene3D" id="2.40.10.10">
    <property type="entry name" value="Trypsin-like serine proteases"/>
    <property type="match status" value="1"/>
</dbReference>
<evidence type="ECO:0000313" key="3">
    <source>
        <dbReference type="Proteomes" id="UP001153737"/>
    </source>
</evidence>
<dbReference type="InterPro" id="IPR051333">
    <property type="entry name" value="CLIP_Serine_Protease"/>
</dbReference>
<dbReference type="OrthoDB" id="238681at2759"/>
<proteinExistence type="predicted"/>
<dbReference type="Proteomes" id="UP001153737">
    <property type="component" value="Chromosome 2"/>
</dbReference>
<dbReference type="SMART" id="SM00020">
    <property type="entry name" value="Tryp_SPc"/>
    <property type="match status" value="1"/>
</dbReference>
<dbReference type="AlphaFoldDB" id="A0A9P0GSZ9"/>
<gene>
    <name evidence="2" type="ORF">PHAECO_LOCUS6466</name>
</gene>
<dbReference type="EMBL" id="OU896708">
    <property type="protein sequence ID" value="CAH1155306.1"/>
    <property type="molecule type" value="Genomic_DNA"/>
</dbReference>
<reference evidence="2" key="1">
    <citation type="submission" date="2022-01" db="EMBL/GenBank/DDBJ databases">
        <authorList>
            <person name="King R."/>
        </authorList>
    </citation>
    <scope>NUCLEOTIDE SEQUENCE</scope>
</reference>
<dbReference type="GO" id="GO:0004252">
    <property type="term" value="F:serine-type endopeptidase activity"/>
    <property type="evidence" value="ECO:0007669"/>
    <property type="project" value="InterPro"/>
</dbReference>
<dbReference type="PANTHER" id="PTHR24260">
    <property type="match status" value="1"/>
</dbReference>
<feature type="domain" description="Peptidase S1" evidence="1">
    <location>
        <begin position="264"/>
        <end position="515"/>
    </location>
</feature>
<keyword evidence="3" id="KW-1185">Reference proteome</keyword>
<dbReference type="PANTHER" id="PTHR24260:SF143">
    <property type="entry name" value="SERINE PROTEASE GD-LIKE PROTEIN"/>
    <property type="match status" value="1"/>
</dbReference>
<organism evidence="2 3">
    <name type="scientific">Phaedon cochleariae</name>
    <name type="common">Mustard beetle</name>
    <dbReference type="NCBI Taxonomy" id="80249"/>
    <lineage>
        <taxon>Eukaryota</taxon>
        <taxon>Metazoa</taxon>
        <taxon>Ecdysozoa</taxon>
        <taxon>Arthropoda</taxon>
        <taxon>Hexapoda</taxon>
        <taxon>Insecta</taxon>
        <taxon>Pterygota</taxon>
        <taxon>Neoptera</taxon>
        <taxon>Endopterygota</taxon>
        <taxon>Coleoptera</taxon>
        <taxon>Polyphaga</taxon>
        <taxon>Cucujiformia</taxon>
        <taxon>Chrysomeloidea</taxon>
        <taxon>Chrysomelidae</taxon>
        <taxon>Chrysomelinae</taxon>
        <taxon>Chrysomelini</taxon>
        <taxon>Phaedon</taxon>
    </lineage>
</organism>
<dbReference type="Pfam" id="PF16030">
    <property type="entry name" value="GD_N"/>
    <property type="match status" value="1"/>
</dbReference>
<evidence type="ECO:0000259" key="1">
    <source>
        <dbReference type="SMART" id="SM00020"/>
    </source>
</evidence>